<dbReference type="GO" id="GO:0005524">
    <property type="term" value="F:ATP binding"/>
    <property type="evidence" value="ECO:0007669"/>
    <property type="project" value="UniProtKB-KW"/>
</dbReference>
<dbReference type="GO" id="GO:0046872">
    <property type="term" value="F:metal ion binding"/>
    <property type="evidence" value="ECO:0007669"/>
    <property type="project" value="UniProtKB-KW"/>
</dbReference>
<comment type="similarity">
    <text evidence="2">Belongs to the TsaE family.</text>
</comment>
<evidence type="ECO:0000256" key="9">
    <source>
        <dbReference type="ARBA" id="ARBA00022842"/>
    </source>
</evidence>
<keyword evidence="4" id="KW-0963">Cytoplasm</keyword>
<dbReference type="InterPro" id="IPR003442">
    <property type="entry name" value="T6A_TsaE"/>
</dbReference>
<evidence type="ECO:0000256" key="6">
    <source>
        <dbReference type="ARBA" id="ARBA00022723"/>
    </source>
</evidence>
<evidence type="ECO:0000256" key="5">
    <source>
        <dbReference type="ARBA" id="ARBA00022694"/>
    </source>
</evidence>
<dbReference type="EMBL" id="AYZI01000001">
    <property type="protein sequence ID" value="KRM92510.1"/>
    <property type="molecule type" value="Genomic_DNA"/>
</dbReference>
<evidence type="ECO:0000256" key="3">
    <source>
        <dbReference type="ARBA" id="ARBA00019010"/>
    </source>
</evidence>
<protein>
    <recommendedName>
        <fullName evidence="3">tRNA threonylcarbamoyladenosine biosynthesis protein TsaE</fullName>
    </recommendedName>
    <alternativeName>
        <fullName evidence="10">t(6)A37 threonylcarbamoyladenosine biosynthesis protein TsaE</fullName>
    </alternativeName>
</protein>
<dbReference type="PATRIC" id="fig|1423745.4.peg.129"/>
<accession>A0A0R2CLM7</accession>
<evidence type="ECO:0000256" key="10">
    <source>
        <dbReference type="ARBA" id="ARBA00032441"/>
    </source>
</evidence>
<evidence type="ECO:0000256" key="4">
    <source>
        <dbReference type="ARBA" id="ARBA00022490"/>
    </source>
</evidence>
<evidence type="ECO:0000256" key="1">
    <source>
        <dbReference type="ARBA" id="ARBA00004496"/>
    </source>
</evidence>
<dbReference type="NCBIfam" id="TIGR00150">
    <property type="entry name" value="T6A_YjeE"/>
    <property type="match status" value="1"/>
</dbReference>
<dbReference type="Pfam" id="PF02367">
    <property type="entry name" value="TsaE"/>
    <property type="match status" value="1"/>
</dbReference>
<evidence type="ECO:0000256" key="8">
    <source>
        <dbReference type="ARBA" id="ARBA00022840"/>
    </source>
</evidence>
<dbReference type="GO" id="GO:0005737">
    <property type="term" value="C:cytoplasm"/>
    <property type="evidence" value="ECO:0007669"/>
    <property type="project" value="UniProtKB-SubCell"/>
</dbReference>
<organism evidence="11 12">
    <name type="scientific">Fructilactobacillus florum DSM 22689 = JCM 16035</name>
    <dbReference type="NCBI Taxonomy" id="1423745"/>
    <lineage>
        <taxon>Bacteria</taxon>
        <taxon>Bacillati</taxon>
        <taxon>Bacillota</taxon>
        <taxon>Bacilli</taxon>
        <taxon>Lactobacillales</taxon>
        <taxon>Lactobacillaceae</taxon>
        <taxon>Fructilactobacillus</taxon>
    </lineage>
</organism>
<reference evidence="11 12" key="1">
    <citation type="journal article" date="2015" name="Genome Announc.">
        <title>Expanding the biotechnology potential of lactobacilli through comparative genomics of 213 strains and associated genera.</title>
        <authorList>
            <person name="Sun Z."/>
            <person name="Harris H.M."/>
            <person name="McCann A."/>
            <person name="Guo C."/>
            <person name="Argimon S."/>
            <person name="Zhang W."/>
            <person name="Yang X."/>
            <person name="Jeffery I.B."/>
            <person name="Cooney J.C."/>
            <person name="Kagawa T.F."/>
            <person name="Liu W."/>
            <person name="Song Y."/>
            <person name="Salvetti E."/>
            <person name="Wrobel A."/>
            <person name="Rasinkangas P."/>
            <person name="Parkhill J."/>
            <person name="Rea M.C."/>
            <person name="O'Sullivan O."/>
            <person name="Ritari J."/>
            <person name="Douillard F.P."/>
            <person name="Paul Ross R."/>
            <person name="Yang R."/>
            <person name="Briner A.E."/>
            <person name="Felis G.E."/>
            <person name="de Vos W.M."/>
            <person name="Barrangou R."/>
            <person name="Klaenhammer T.R."/>
            <person name="Caufield P.W."/>
            <person name="Cui Y."/>
            <person name="Zhang H."/>
            <person name="O'Toole P.W."/>
        </authorList>
    </citation>
    <scope>NUCLEOTIDE SEQUENCE [LARGE SCALE GENOMIC DNA]</scope>
    <source>
        <strain evidence="11 12">DSM 22689</strain>
    </source>
</reference>
<keyword evidence="5" id="KW-0819">tRNA processing</keyword>
<gene>
    <name evidence="11" type="ORF">FC87_GL000122</name>
</gene>
<comment type="caution">
    <text evidence="11">The sequence shown here is derived from an EMBL/GenBank/DDBJ whole genome shotgun (WGS) entry which is preliminary data.</text>
</comment>
<dbReference type="InterPro" id="IPR027417">
    <property type="entry name" value="P-loop_NTPase"/>
</dbReference>
<comment type="subcellular location">
    <subcellularLocation>
        <location evidence="1">Cytoplasm</location>
    </subcellularLocation>
</comment>
<dbReference type="Gene3D" id="3.40.50.300">
    <property type="entry name" value="P-loop containing nucleotide triphosphate hydrolases"/>
    <property type="match status" value="1"/>
</dbReference>
<sequence>MKSKEIITHSAAETQQVGEQLAQRLPKGTVILLDGDLGAGKTTFTKGLATGLEIKQLVRSPTFTIMREYHDGRLPLYHMDAYRLENGGGADLGLEEYFDSDGVLVIEWSQWIADLLPADYLRVSLKRADQEDEATRTLTLTAHGTLFVQLVATLKRPADE</sequence>
<evidence type="ECO:0000313" key="12">
    <source>
        <dbReference type="Proteomes" id="UP000051586"/>
    </source>
</evidence>
<keyword evidence="8 11" id="KW-0067">ATP-binding</keyword>
<dbReference type="RefSeq" id="WP_054689884.1">
    <property type="nucleotide sequence ID" value="NZ_AYZI01000001.1"/>
</dbReference>
<dbReference type="SUPFAM" id="SSF52540">
    <property type="entry name" value="P-loop containing nucleoside triphosphate hydrolases"/>
    <property type="match status" value="1"/>
</dbReference>
<keyword evidence="9" id="KW-0460">Magnesium</keyword>
<dbReference type="AlphaFoldDB" id="A0A0R2CLM7"/>
<dbReference type="Proteomes" id="UP000051586">
    <property type="component" value="Unassembled WGS sequence"/>
</dbReference>
<dbReference type="PANTHER" id="PTHR33540:SF2">
    <property type="entry name" value="TRNA THREONYLCARBAMOYLADENOSINE BIOSYNTHESIS PROTEIN TSAE"/>
    <property type="match status" value="1"/>
</dbReference>
<evidence type="ECO:0000256" key="7">
    <source>
        <dbReference type="ARBA" id="ARBA00022741"/>
    </source>
</evidence>
<evidence type="ECO:0000256" key="2">
    <source>
        <dbReference type="ARBA" id="ARBA00007599"/>
    </source>
</evidence>
<keyword evidence="7" id="KW-0547">Nucleotide-binding</keyword>
<evidence type="ECO:0000313" key="11">
    <source>
        <dbReference type="EMBL" id="KRM92510.1"/>
    </source>
</evidence>
<dbReference type="STRING" id="1423745.GCA_001311215_00498"/>
<dbReference type="GO" id="GO:0002949">
    <property type="term" value="P:tRNA threonylcarbamoyladenosine modification"/>
    <property type="evidence" value="ECO:0007669"/>
    <property type="project" value="InterPro"/>
</dbReference>
<name>A0A0R2CLM7_9LACO</name>
<keyword evidence="6" id="KW-0479">Metal-binding</keyword>
<proteinExistence type="inferred from homology"/>
<dbReference type="PANTHER" id="PTHR33540">
    <property type="entry name" value="TRNA THREONYLCARBAMOYLADENOSINE BIOSYNTHESIS PROTEIN TSAE"/>
    <property type="match status" value="1"/>
</dbReference>